<comment type="subcellular location">
    <subcellularLocation>
        <location evidence="1 7">Nucleus</location>
    </subcellularLocation>
</comment>
<dbReference type="AlphaFoldDB" id="A0A8S1IR55"/>
<accession>A0A8S1IR55</accession>
<keyword evidence="3 7" id="KW-0805">Transcription regulation</keyword>
<dbReference type="InterPro" id="IPR014889">
    <property type="entry name" value="Transc_factor_DP_C"/>
</dbReference>
<evidence type="ECO:0000256" key="9">
    <source>
        <dbReference type="SAM" id="MobiDB-lite"/>
    </source>
</evidence>
<evidence type="ECO:0000256" key="6">
    <source>
        <dbReference type="ARBA" id="ARBA00023242"/>
    </source>
</evidence>
<feature type="region of interest" description="Disordered" evidence="9">
    <location>
        <begin position="415"/>
        <end position="447"/>
    </location>
</feature>
<feature type="region of interest" description="Disordered" evidence="9">
    <location>
        <begin position="690"/>
        <end position="725"/>
    </location>
</feature>
<keyword evidence="5 7" id="KW-0804">Transcription</keyword>
<evidence type="ECO:0000259" key="11">
    <source>
        <dbReference type="SMART" id="SM01372"/>
    </source>
</evidence>
<keyword evidence="6 7" id="KW-0539">Nucleus</keyword>
<feature type="compositionally biased region" description="Basic and acidic residues" evidence="9">
    <location>
        <begin position="715"/>
        <end position="725"/>
    </location>
</feature>
<feature type="region of interest" description="Disordered" evidence="9">
    <location>
        <begin position="317"/>
        <end position="365"/>
    </location>
</feature>
<dbReference type="SUPFAM" id="SSF144074">
    <property type="entry name" value="E2F-DP heterodimerization region"/>
    <property type="match status" value="1"/>
</dbReference>
<evidence type="ECO:0000256" key="8">
    <source>
        <dbReference type="SAM" id="Coils"/>
    </source>
</evidence>
<reference evidence="12" key="1">
    <citation type="submission" date="2020-12" db="EMBL/GenBank/DDBJ databases">
        <authorList>
            <person name="Iha C."/>
        </authorList>
    </citation>
    <scope>NUCLEOTIDE SEQUENCE</scope>
</reference>
<protein>
    <submittedName>
        <fullName evidence="12">Uncharacterized protein</fullName>
    </submittedName>
</protein>
<keyword evidence="4 7" id="KW-0238">DNA-binding</keyword>
<evidence type="ECO:0000256" key="4">
    <source>
        <dbReference type="ARBA" id="ARBA00023125"/>
    </source>
</evidence>
<dbReference type="GO" id="GO:0000977">
    <property type="term" value="F:RNA polymerase II transcription regulatory region sequence-specific DNA binding"/>
    <property type="evidence" value="ECO:0007669"/>
    <property type="project" value="TreeGrafter"/>
</dbReference>
<dbReference type="EMBL" id="CAJHUC010000534">
    <property type="protein sequence ID" value="CAD7696734.1"/>
    <property type="molecule type" value="Genomic_DNA"/>
</dbReference>
<keyword evidence="8" id="KW-0175">Coiled coil</keyword>
<dbReference type="SMART" id="SM01372">
    <property type="entry name" value="E2F_TDP"/>
    <property type="match status" value="1"/>
</dbReference>
<organism evidence="12 13">
    <name type="scientific">Ostreobium quekettii</name>
    <dbReference type="NCBI Taxonomy" id="121088"/>
    <lineage>
        <taxon>Eukaryota</taxon>
        <taxon>Viridiplantae</taxon>
        <taxon>Chlorophyta</taxon>
        <taxon>core chlorophytes</taxon>
        <taxon>Ulvophyceae</taxon>
        <taxon>TCBD clade</taxon>
        <taxon>Bryopsidales</taxon>
        <taxon>Ostreobineae</taxon>
        <taxon>Ostreobiaceae</taxon>
        <taxon>Ostreobium</taxon>
    </lineage>
</organism>
<gene>
    <name evidence="12" type="ORF">OSTQU699_LOCUS2095</name>
</gene>
<evidence type="ECO:0000256" key="1">
    <source>
        <dbReference type="ARBA" id="ARBA00004123"/>
    </source>
</evidence>
<evidence type="ECO:0000259" key="10">
    <source>
        <dbReference type="SMART" id="SM01138"/>
    </source>
</evidence>
<evidence type="ECO:0000313" key="13">
    <source>
        <dbReference type="Proteomes" id="UP000708148"/>
    </source>
</evidence>
<sequence length="725" mass="76026">MSMPSPFSGPEEAAADALARRSLSEALGNEVLREASRLLRMAPTSRHARRPAGDRLRWRRPGVAGMERCDSRGIDGMPGVGMSVPGGWAAVGGWVAGSALDVQGPREALRGWRQRLAFPGEPNAPNFGRGWAFNPMDSSNLAPHGSGGEGDYGQSGRWVGPGNWRFSEAGAFGPGYLGTAAGTRADGPRSAEDAREDGDAQRGGARLRCGAYGAPNAQRDALYLDGVAAQFGGQGASQFVRQTVEWGPAMELAALGQAAIGSTGAAGMTSGHFGDCGGLAGSTSSALDANGGWQAAGVKGSGLPAGGFRVQDGVSFQGLGPDRGWGPPHGGPAGLEAYAQTSQHSDPPNESDARAIGEAGGKRPAATVDGFARHSDIHDAARAAEGRHAAKYICGGRQAGNRHAAVDRAGIGVDGEIGMGENPRKARKQPPAKGERASPRSSKGLKQTSLRVMAAVKQQRRMSYTAVAEELVAEIASVARRESGEEFRDGSDNDNLRRRVYDVLNVLDAVGVIKKEEKQICWRGLPESIALLADQLRTEKAKLQEAVDEKRARLAQLAESFSALEGIVKRNEHRPIDRCPQDVRVLPLPCIIIRAPAVGAIEVQISEDLRSVRMNFHDVPFEVHDDIYVLKSMRLHVGAGLDPTGRGPGRRARARASPMCGSILQGFKGVFAAPMLLCADGEAGASDAIDSLDGILRPPPGGGRQGPGPRSPAADAKRAQDVASV</sequence>
<dbReference type="InterPro" id="IPR036390">
    <property type="entry name" value="WH_DNA-bd_sf"/>
</dbReference>
<dbReference type="SMART" id="SM01138">
    <property type="entry name" value="DP"/>
    <property type="match status" value="1"/>
</dbReference>
<feature type="compositionally biased region" description="Basic and acidic residues" evidence="9">
    <location>
        <begin position="186"/>
        <end position="200"/>
    </location>
</feature>
<feature type="domain" description="E2F/DP family winged-helix DNA-binding" evidence="11">
    <location>
        <begin position="440"/>
        <end position="524"/>
    </location>
</feature>
<comment type="caution">
    <text evidence="12">The sequence shown here is derived from an EMBL/GenBank/DDBJ whole genome shotgun (WGS) entry which is preliminary data.</text>
</comment>
<proteinExistence type="inferred from homology"/>
<feature type="compositionally biased region" description="Gly residues" evidence="9">
    <location>
        <begin position="321"/>
        <end position="333"/>
    </location>
</feature>
<dbReference type="CDD" id="cd14458">
    <property type="entry name" value="DP_DD"/>
    <property type="match status" value="1"/>
</dbReference>
<keyword evidence="13" id="KW-1185">Reference proteome</keyword>
<feature type="domain" description="Transcription factor DP C-terminal" evidence="10">
    <location>
        <begin position="533"/>
        <end position="670"/>
    </location>
</feature>
<dbReference type="Proteomes" id="UP000708148">
    <property type="component" value="Unassembled WGS sequence"/>
</dbReference>
<dbReference type="SUPFAM" id="SSF46785">
    <property type="entry name" value="Winged helix' DNA-binding domain"/>
    <property type="match status" value="1"/>
</dbReference>
<evidence type="ECO:0000256" key="7">
    <source>
        <dbReference type="RuleBase" id="RU003796"/>
    </source>
</evidence>
<dbReference type="OrthoDB" id="552115at2759"/>
<feature type="compositionally biased region" description="Polar residues" evidence="9">
    <location>
        <begin position="339"/>
        <end position="348"/>
    </location>
</feature>
<dbReference type="Pfam" id="PF08781">
    <property type="entry name" value="DP"/>
    <property type="match status" value="1"/>
</dbReference>
<dbReference type="Pfam" id="PF02319">
    <property type="entry name" value="WHD_E2F_TDP"/>
    <property type="match status" value="1"/>
</dbReference>
<dbReference type="FunFam" id="1.10.10.10:FF:000360">
    <property type="entry name" value="Transcription factor Dp-1, a"/>
    <property type="match status" value="1"/>
</dbReference>
<dbReference type="PANTHER" id="PTHR12548:SF9">
    <property type="entry name" value="TRANSCRIPTION FACTOR DP"/>
    <property type="match status" value="1"/>
</dbReference>
<comment type="similarity">
    <text evidence="2 7">Belongs to the E2F/DP family.</text>
</comment>
<dbReference type="InterPro" id="IPR038168">
    <property type="entry name" value="TF_DP_C_sf"/>
</dbReference>
<dbReference type="InterPro" id="IPR037241">
    <property type="entry name" value="E2F-DP_heterodim"/>
</dbReference>
<dbReference type="Gene3D" id="1.10.10.10">
    <property type="entry name" value="Winged helix-like DNA-binding domain superfamily/Winged helix DNA-binding domain"/>
    <property type="match status" value="1"/>
</dbReference>
<feature type="coiled-coil region" evidence="8">
    <location>
        <begin position="529"/>
        <end position="560"/>
    </location>
</feature>
<feature type="region of interest" description="Disordered" evidence="9">
    <location>
        <begin position="177"/>
        <end position="203"/>
    </location>
</feature>
<evidence type="ECO:0000256" key="5">
    <source>
        <dbReference type="ARBA" id="ARBA00023163"/>
    </source>
</evidence>
<dbReference type="InterPro" id="IPR015648">
    <property type="entry name" value="Transcrpt_fac_DP"/>
</dbReference>
<dbReference type="Gene3D" id="1.20.140.80">
    <property type="entry name" value="Transcription factor DP"/>
    <property type="match status" value="1"/>
</dbReference>
<dbReference type="GO" id="GO:0005634">
    <property type="term" value="C:nucleus"/>
    <property type="evidence" value="ECO:0007669"/>
    <property type="project" value="UniProtKB-SubCell"/>
</dbReference>
<name>A0A8S1IR55_9CHLO</name>
<dbReference type="InterPro" id="IPR036388">
    <property type="entry name" value="WH-like_DNA-bd_sf"/>
</dbReference>
<dbReference type="GO" id="GO:0005667">
    <property type="term" value="C:transcription regulator complex"/>
    <property type="evidence" value="ECO:0007669"/>
    <property type="project" value="InterPro"/>
</dbReference>
<dbReference type="InterPro" id="IPR003316">
    <property type="entry name" value="E2F_WHTH_DNA-bd_dom"/>
</dbReference>
<evidence type="ECO:0000256" key="3">
    <source>
        <dbReference type="ARBA" id="ARBA00023015"/>
    </source>
</evidence>
<dbReference type="GO" id="GO:0051726">
    <property type="term" value="P:regulation of cell cycle"/>
    <property type="evidence" value="ECO:0007669"/>
    <property type="project" value="InterPro"/>
</dbReference>
<evidence type="ECO:0000313" key="12">
    <source>
        <dbReference type="EMBL" id="CAD7696734.1"/>
    </source>
</evidence>
<evidence type="ECO:0000256" key="2">
    <source>
        <dbReference type="ARBA" id="ARBA00010940"/>
    </source>
</evidence>
<dbReference type="PANTHER" id="PTHR12548">
    <property type="entry name" value="TRANSCRIPTION FACTOR DP"/>
    <property type="match status" value="1"/>
</dbReference>
<dbReference type="GO" id="GO:0000981">
    <property type="term" value="F:DNA-binding transcription factor activity, RNA polymerase II-specific"/>
    <property type="evidence" value="ECO:0007669"/>
    <property type="project" value="TreeGrafter"/>
</dbReference>